<evidence type="ECO:0000313" key="3">
    <source>
        <dbReference type="Proteomes" id="UP000754644"/>
    </source>
</evidence>
<dbReference type="Gene3D" id="3.40.630.30">
    <property type="match status" value="1"/>
</dbReference>
<name>A0A972W2M8_9GAMM</name>
<reference evidence="2" key="1">
    <citation type="submission" date="2020-05" db="EMBL/GenBank/DDBJ databases">
        <title>Sulfur intermediates as new biogeochemical hubs in an aquatic model microbial ecosystem.</title>
        <authorList>
            <person name="Vigneron A."/>
        </authorList>
    </citation>
    <scope>NUCLEOTIDE SEQUENCE</scope>
    <source>
        <strain evidence="2">Bin.250</strain>
    </source>
</reference>
<dbReference type="AlphaFoldDB" id="A0A972W2M8"/>
<dbReference type="InterPro" id="IPR016181">
    <property type="entry name" value="Acyl_CoA_acyltransferase"/>
</dbReference>
<feature type="domain" description="N-acetyltransferase" evidence="1">
    <location>
        <begin position="17"/>
        <end position="161"/>
    </location>
</feature>
<comment type="caution">
    <text evidence="2">The sequence shown here is derived from an EMBL/GenBank/DDBJ whole genome shotgun (WGS) entry which is preliminary data.</text>
</comment>
<evidence type="ECO:0000313" key="2">
    <source>
        <dbReference type="EMBL" id="NQV66850.1"/>
    </source>
</evidence>
<accession>A0A972W2M8</accession>
<sequence length="161" mass="18536">MNLVVRPAAADEQPIIAELLQLYLKEFATFTTVDRDASGHYPYPYLSHYWQDPQRFPFLMVNNHVILGLALVRLETDPLNGYQQMDMAEFFILPTHRRQGLGRLAAETLFGLFPGPWLVRVLLSNVAAEPFWRACIKACTQGQFKEVRDTSTRVFSFQFPI</sequence>
<gene>
    <name evidence="2" type="ORF">HQ497_15930</name>
</gene>
<dbReference type="Proteomes" id="UP000754644">
    <property type="component" value="Unassembled WGS sequence"/>
</dbReference>
<dbReference type="SUPFAM" id="SSF55729">
    <property type="entry name" value="Acyl-CoA N-acyltransferases (Nat)"/>
    <property type="match status" value="1"/>
</dbReference>
<dbReference type="InterPro" id="IPR000182">
    <property type="entry name" value="GNAT_dom"/>
</dbReference>
<dbReference type="CDD" id="cd04301">
    <property type="entry name" value="NAT_SF"/>
    <property type="match status" value="1"/>
</dbReference>
<organism evidence="2 3">
    <name type="scientific">SAR86 cluster bacterium</name>
    <dbReference type="NCBI Taxonomy" id="2030880"/>
    <lineage>
        <taxon>Bacteria</taxon>
        <taxon>Pseudomonadati</taxon>
        <taxon>Pseudomonadota</taxon>
        <taxon>Gammaproteobacteria</taxon>
        <taxon>SAR86 cluster</taxon>
    </lineage>
</organism>
<dbReference type="PROSITE" id="PS51186">
    <property type="entry name" value="GNAT"/>
    <property type="match status" value="1"/>
</dbReference>
<protein>
    <submittedName>
        <fullName evidence="2">GNAT family N-acetyltransferase</fullName>
    </submittedName>
</protein>
<dbReference type="GO" id="GO:0016747">
    <property type="term" value="F:acyltransferase activity, transferring groups other than amino-acyl groups"/>
    <property type="evidence" value="ECO:0007669"/>
    <property type="project" value="InterPro"/>
</dbReference>
<dbReference type="EMBL" id="JABMOJ010000592">
    <property type="protein sequence ID" value="NQV66850.1"/>
    <property type="molecule type" value="Genomic_DNA"/>
</dbReference>
<dbReference type="Pfam" id="PF00583">
    <property type="entry name" value="Acetyltransf_1"/>
    <property type="match status" value="1"/>
</dbReference>
<proteinExistence type="predicted"/>
<evidence type="ECO:0000259" key="1">
    <source>
        <dbReference type="PROSITE" id="PS51186"/>
    </source>
</evidence>